<feature type="chain" id="PRO_5018024328" evidence="1">
    <location>
        <begin position="19"/>
        <end position="193"/>
    </location>
</feature>
<protein>
    <submittedName>
        <fullName evidence="2">Uncharacterized protein</fullName>
    </submittedName>
</protein>
<evidence type="ECO:0000313" key="2">
    <source>
        <dbReference type="EMBL" id="RPB02994.1"/>
    </source>
</evidence>
<sequence length="193" mass="21186">MYLRILFTFSLLLHGVLSDTLIQLPSPITHDPAIVELFSKVYSIAGPSAPTDADLLNQTRTRILALLSDFSLPEQVTAVVAASSSDQRLYCETSWSSPAYADVASAISQLYHRAGQECNSNYGCEGMQAWGSAEIGICGPFGYSWDCKDVGGMAFWISAHCMAALGITRVGGRYLFDRWWTGDPADVRIYRRS</sequence>
<gene>
    <name evidence="2" type="ORF">L873DRAFT_332058</name>
</gene>
<dbReference type="OrthoDB" id="5357079at2759"/>
<keyword evidence="3" id="KW-1185">Reference proteome</keyword>
<dbReference type="Proteomes" id="UP000276215">
    <property type="component" value="Unassembled WGS sequence"/>
</dbReference>
<accession>A0A3N4JXA9</accession>
<dbReference type="EMBL" id="ML120365">
    <property type="protein sequence ID" value="RPB02994.1"/>
    <property type="molecule type" value="Genomic_DNA"/>
</dbReference>
<feature type="signal peptide" evidence="1">
    <location>
        <begin position="1"/>
        <end position="18"/>
    </location>
</feature>
<dbReference type="AlphaFoldDB" id="A0A3N4JXA9"/>
<keyword evidence="1" id="KW-0732">Signal</keyword>
<reference evidence="2 3" key="1">
    <citation type="journal article" date="2018" name="Nat. Ecol. Evol.">
        <title>Pezizomycetes genomes reveal the molecular basis of ectomycorrhizal truffle lifestyle.</title>
        <authorList>
            <person name="Murat C."/>
            <person name="Payen T."/>
            <person name="Noel B."/>
            <person name="Kuo A."/>
            <person name="Morin E."/>
            <person name="Chen J."/>
            <person name="Kohler A."/>
            <person name="Krizsan K."/>
            <person name="Balestrini R."/>
            <person name="Da Silva C."/>
            <person name="Montanini B."/>
            <person name="Hainaut M."/>
            <person name="Levati E."/>
            <person name="Barry K.W."/>
            <person name="Belfiori B."/>
            <person name="Cichocki N."/>
            <person name="Clum A."/>
            <person name="Dockter R.B."/>
            <person name="Fauchery L."/>
            <person name="Guy J."/>
            <person name="Iotti M."/>
            <person name="Le Tacon F."/>
            <person name="Lindquist E.A."/>
            <person name="Lipzen A."/>
            <person name="Malagnac F."/>
            <person name="Mello A."/>
            <person name="Molinier V."/>
            <person name="Miyauchi S."/>
            <person name="Poulain J."/>
            <person name="Riccioni C."/>
            <person name="Rubini A."/>
            <person name="Sitrit Y."/>
            <person name="Splivallo R."/>
            <person name="Traeger S."/>
            <person name="Wang M."/>
            <person name="Zifcakova L."/>
            <person name="Wipf D."/>
            <person name="Zambonelli A."/>
            <person name="Paolocci F."/>
            <person name="Nowrousian M."/>
            <person name="Ottonello S."/>
            <person name="Baldrian P."/>
            <person name="Spatafora J.W."/>
            <person name="Henrissat B."/>
            <person name="Nagy L.G."/>
            <person name="Aury J.M."/>
            <person name="Wincker P."/>
            <person name="Grigoriev I.V."/>
            <person name="Bonfante P."/>
            <person name="Martin F.M."/>
        </authorList>
    </citation>
    <scope>NUCLEOTIDE SEQUENCE [LARGE SCALE GENOMIC DNA]</scope>
    <source>
        <strain evidence="2 3">120613-1</strain>
    </source>
</reference>
<name>A0A3N4JXA9_9PEZI</name>
<organism evidence="2 3">
    <name type="scientific">Choiromyces venosus 120613-1</name>
    <dbReference type="NCBI Taxonomy" id="1336337"/>
    <lineage>
        <taxon>Eukaryota</taxon>
        <taxon>Fungi</taxon>
        <taxon>Dikarya</taxon>
        <taxon>Ascomycota</taxon>
        <taxon>Pezizomycotina</taxon>
        <taxon>Pezizomycetes</taxon>
        <taxon>Pezizales</taxon>
        <taxon>Tuberaceae</taxon>
        <taxon>Choiromyces</taxon>
    </lineage>
</organism>
<evidence type="ECO:0000256" key="1">
    <source>
        <dbReference type="SAM" id="SignalP"/>
    </source>
</evidence>
<evidence type="ECO:0000313" key="3">
    <source>
        <dbReference type="Proteomes" id="UP000276215"/>
    </source>
</evidence>
<proteinExistence type="predicted"/>